<evidence type="ECO:0000256" key="1">
    <source>
        <dbReference type="ARBA" id="ARBA00022603"/>
    </source>
</evidence>
<dbReference type="Gene3D" id="3.40.50.150">
    <property type="entry name" value="Vaccinia Virus protein VP39"/>
    <property type="match status" value="1"/>
</dbReference>
<dbReference type="RefSeq" id="WP_394311337.1">
    <property type="nucleotide sequence ID" value="NZ_JASKMA010000014.1"/>
</dbReference>
<dbReference type="PANTHER" id="PTHR43464:SF19">
    <property type="entry name" value="UBIQUINONE BIOSYNTHESIS O-METHYLTRANSFERASE, MITOCHONDRIAL"/>
    <property type="match status" value="1"/>
</dbReference>
<dbReference type="InterPro" id="IPR041698">
    <property type="entry name" value="Methyltransf_25"/>
</dbReference>
<dbReference type="GO" id="GO:0008168">
    <property type="term" value="F:methyltransferase activity"/>
    <property type="evidence" value="ECO:0007669"/>
    <property type="project" value="UniProtKB-KW"/>
</dbReference>
<dbReference type="CDD" id="cd02440">
    <property type="entry name" value="AdoMet_MTases"/>
    <property type="match status" value="1"/>
</dbReference>
<comment type="caution">
    <text evidence="5">The sequence shown here is derived from an EMBL/GenBank/DDBJ whole genome shotgun (WGS) entry which is preliminary data.</text>
</comment>
<keyword evidence="2 5" id="KW-0808">Transferase</keyword>
<dbReference type="Proteomes" id="UP001249760">
    <property type="component" value="Unassembled WGS sequence"/>
</dbReference>
<dbReference type="PANTHER" id="PTHR43464">
    <property type="entry name" value="METHYLTRANSFERASE"/>
    <property type="match status" value="1"/>
</dbReference>
<accession>A0ABU3JV47</accession>
<proteinExistence type="predicted"/>
<evidence type="ECO:0000256" key="3">
    <source>
        <dbReference type="ARBA" id="ARBA00022691"/>
    </source>
</evidence>
<keyword evidence="3" id="KW-0949">S-adenosyl-L-methionine</keyword>
<dbReference type="EMBL" id="JASKMA010000014">
    <property type="protein sequence ID" value="MDT6985782.1"/>
    <property type="molecule type" value="Genomic_DNA"/>
</dbReference>
<name>A0ABU3JV47_9ACTN</name>
<dbReference type="GO" id="GO:0032259">
    <property type="term" value="P:methylation"/>
    <property type="evidence" value="ECO:0007669"/>
    <property type="project" value="UniProtKB-KW"/>
</dbReference>
<evidence type="ECO:0000256" key="2">
    <source>
        <dbReference type="ARBA" id="ARBA00022679"/>
    </source>
</evidence>
<protein>
    <submittedName>
        <fullName evidence="5">Class I SAM-dependent methyltransferase</fullName>
        <ecNumber evidence="5">2.1.1.-</ecNumber>
    </submittedName>
</protein>
<evidence type="ECO:0000259" key="4">
    <source>
        <dbReference type="Pfam" id="PF13649"/>
    </source>
</evidence>
<dbReference type="SUPFAM" id="SSF53335">
    <property type="entry name" value="S-adenosyl-L-methionine-dependent methyltransferases"/>
    <property type="match status" value="1"/>
</dbReference>
<feature type="domain" description="Methyltransferase" evidence="4">
    <location>
        <begin position="53"/>
        <end position="144"/>
    </location>
</feature>
<reference evidence="5 6" key="1">
    <citation type="submission" date="2023-05" db="EMBL/GenBank/DDBJ databases">
        <title>Streptomyces fuscus sp. nov., a brown-black pigment producing actinomyces isolated from dry sand of Sea duck farm.</title>
        <authorList>
            <person name="Xie J."/>
            <person name="Shen N."/>
        </authorList>
    </citation>
    <scope>NUCLEOTIDE SEQUENCE [LARGE SCALE GENOMIC DNA]</scope>
    <source>
        <strain evidence="5 6">CGMCC 4.1745</strain>
    </source>
</reference>
<keyword evidence="1 5" id="KW-0489">Methyltransferase</keyword>
<evidence type="ECO:0000313" key="5">
    <source>
        <dbReference type="EMBL" id="MDT6985782.1"/>
    </source>
</evidence>
<gene>
    <name evidence="5" type="ORF">QNO04_20205</name>
</gene>
<dbReference type="InterPro" id="IPR029063">
    <property type="entry name" value="SAM-dependent_MTases_sf"/>
</dbReference>
<dbReference type="EC" id="2.1.1.-" evidence="5"/>
<dbReference type="Pfam" id="PF13649">
    <property type="entry name" value="Methyltransf_25"/>
    <property type="match status" value="1"/>
</dbReference>
<sequence length="234" mass="24803">MTGFDYAKADFNAVYAGGELLPGAAIRSVPWDIGEVQPAVVRLEEAGRFRGEVLDVGCGPGDNAAFLAGRGHRVTAVDAASIVVEQARTRTKGYDITFAVADATVLAGFEDRFDSVLDSALYHTLSAPDRRAYLAALHRATRPGALLSMLCFADVPGGMPAPLAVSENDLRAGLAESGWEVTEVSADEYAGAAAPMATFFERTGMRPELDGKGRTRLPVWRALAQRSSVTGPRS</sequence>
<keyword evidence="6" id="KW-1185">Reference proteome</keyword>
<evidence type="ECO:0000313" key="6">
    <source>
        <dbReference type="Proteomes" id="UP001249760"/>
    </source>
</evidence>
<organism evidence="5 6">
    <name type="scientific">Streptomyces lusitanus</name>
    <dbReference type="NCBI Taxonomy" id="68232"/>
    <lineage>
        <taxon>Bacteria</taxon>
        <taxon>Bacillati</taxon>
        <taxon>Actinomycetota</taxon>
        <taxon>Actinomycetes</taxon>
        <taxon>Kitasatosporales</taxon>
        <taxon>Streptomycetaceae</taxon>
        <taxon>Streptomyces</taxon>
    </lineage>
</organism>